<reference evidence="1" key="1">
    <citation type="submission" date="2020-05" db="EMBL/GenBank/DDBJ databases">
        <title>Mycena genomes resolve the evolution of fungal bioluminescence.</title>
        <authorList>
            <person name="Tsai I.J."/>
        </authorList>
    </citation>
    <scope>NUCLEOTIDE SEQUENCE</scope>
    <source>
        <strain evidence="1">CCC161011</strain>
    </source>
</reference>
<evidence type="ECO:0000313" key="1">
    <source>
        <dbReference type="EMBL" id="KAF7348552.1"/>
    </source>
</evidence>
<gene>
    <name evidence="1" type="ORF">MVEN_01372700</name>
</gene>
<dbReference type="AlphaFoldDB" id="A0A8H7CUC9"/>
<dbReference type="Proteomes" id="UP000620124">
    <property type="component" value="Unassembled WGS sequence"/>
</dbReference>
<keyword evidence="2" id="KW-1185">Reference proteome</keyword>
<name>A0A8H7CUC9_9AGAR</name>
<dbReference type="EMBL" id="JACAZI010000011">
    <property type="protein sequence ID" value="KAF7348552.1"/>
    <property type="molecule type" value="Genomic_DNA"/>
</dbReference>
<proteinExistence type="predicted"/>
<accession>A0A8H7CUC9</accession>
<protein>
    <submittedName>
        <fullName evidence="1">Uncharacterized protein</fullName>
    </submittedName>
</protein>
<organism evidence="1 2">
    <name type="scientific">Mycena venus</name>
    <dbReference type="NCBI Taxonomy" id="2733690"/>
    <lineage>
        <taxon>Eukaryota</taxon>
        <taxon>Fungi</taxon>
        <taxon>Dikarya</taxon>
        <taxon>Basidiomycota</taxon>
        <taxon>Agaricomycotina</taxon>
        <taxon>Agaricomycetes</taxon>
        <taxon>Agaricomycetidae</taxon>
        <taxon>Agaricales</taxon>
        <taxon>Marasmiineae</taxon>
        <taxon>Mycenaceae</taxon>
        <taxon>Mycena</taxon>
    </lineage>
</organism>
<sequence length="188" mass="20874">MPDGMRLLTDVLSGMLAGTAVSRRSSLNIRTNRTGVWCCVGPDQFRLSPNLLHLTPLRRLLWQLNVSKPSKASHMHLRYINDKLSCFVAPFSQLSWVTSGHSFLSWGVAFGTSTLKPTQLLASIYAAQDLIPLNTICKQPFPQGGASNLDPIIKRVYTKLNVANLPTHFQIRPDTKPLLLDQSLTQPP</sequence>
<comment type="caution">
    <text evidence="1">The sequence shown here is derived from an EMBL/GenBank/DDBJ whole genome shotgun (WGS) entry which is preliminary data.</text>
</comment>
<evidence type="ECO:0000313" key="2">
    <source>
        <dbReference type="Proteomes" id="UP000620124"/>
    </source>
</evidence>